<sequence length="277" mass="32185">MDLKALALDIAEIYKLNPKVEAALLGGSVSRNWHDEYSDIELFIFWKEAPTDHDRTEPIRKLNGEMIDFYPYEDEEWSETYLTEGIKLEISNFLTETINKVIEDVITKFDTDLNKQCIVATVDQGVSLSGDKVIENMKEKVKVYPDELSEAMIKENLHLGNKWNNREALLERQDWLMFYKVIVDVQTKIMGMLYGLNRQFVHHPAFKWQQHSLNTMTIKPTNIASRLNSVFLDVPKIALSELELIVQEVYELIKSEFPQVDLSGVIDRSIFLRPKNN</sequence>
<dbReference type="InterPro" id="IPR025117">
    <property type="entry name" value="DUF4037"/>
</dbReference>
<gene>
    <name evidence="2" type="ORF">GCM10008935_17820</name>
</gene>
<feature type="domain" description="DUF4037" evidence="1">
    <location>
        <begin position="114"/>
        <end position="208"/>
    </location>
</feature>
<evidence type="ECO:0000313" key="3">
    <source>
        <dbReference type="Proteomes" id="UP001500740"/>
    </source>
</evidence>
<dbReference type="Proteomes" id="UP001500740">
    <property type="component" value="Unassembled WGS sequence"/>
</dbReference>
<comment type="caution">
    <text evidence="2">The sequence shown here is derived from an EMBL/GenBank/DDBJ whole genome shotgun (WGS) entry which is preliminary data.</text>
</comment>
<keyword evidence="3" id="KW-1185">Reference proteome</keyword>
<dbReference type="InterPro" id="IPR043519">
    <property type="entry name" value="NT_sf"/>
</dbReference>
<name>A0ABN0ZY29_9BACI</name>
<accession>A0ABN0ZY29</accession>
<evidence type="ECO:0000313" key="2">
    <source>
        <dbReference type="EMBL" id="GAA0462720.1"/>
    </source>
</evidence>
<organism evidence="2 3">
    <name type="scientific">Alkalibacillus silvisoli</name>
    <dbReference type="NCBI Taxonomy" id="392823"/>
    <lineage>
        <taxon>Bacteria</taxon>
        <taxon>Bacillati</taxon>
        <taxon>Bacillota</taxon>
        <taxon>Bacilli</taxon>
        <taxon>Bacillales</taxon>
        <taxon>Bacillaceae</taxon>
        <taxon>Alkalibacillus</taxon>
    </lineage>
</organism>
<dbReference type="Gene3D" id="3.30.460.10">
    <property type="entry name" value="Beta Polymerase, domain 2"/>
    <property type="match status" value="1"/>
</dbReference>
<reference evidence="2 3" key="1">
    <citation type="journal article" date="2019" name="Int. J. Syst. Evol. Microbiol.">
        <title>The Global Catalogue of Microorganisms (GCM) 10K type strain sequencing project: providing services to taxonomists for standard genome sequencing and annotation.</title>
        <authorList>
            <consortium name="The Broad Institute Genomics Platform"/>
            <consortium name="The Broad Institute Genome Sequencing Center for Infectious Disease"/>
            <person name="Wu L."/>
            <person name="Ma J."/>
        </authorList>
    </citation>
    <scope>NUCLEOTIDE SEQUENCE [LARGE SCALE GENOMIC DNA]</scope>
    <source>
        <strain evidence="2 3">JCM 14193</strain>
    </source>
</reference>
<dbReference type="EMBL" id="BAAACZ010000014">
    <property type="protein sequence ID" value="GAA0462720.1"/>
    <property type="molecule type" value="Genomic_DNA"/>
</dbReference>
<protein>
    <submittedName>
        <fullName evidence="2">DUF4037 domain-containing protein</fullName>
    </submittedName>
</protein>
<dbReference type="Pfam" id="PF13228">
    <property type="entry name" value="DUF4037"/>
    <property type="match status" value="1"/>
</dbReference>
<proteinExistence type="predicted"/>
<dbReference type="RefSeq" id="WP_343783229.1">
    <property type="nucleotide sequence ID" value="NZ_BAAACZ010000014.1"/>
</dbReference>
<evidence type="ECO:0000259" key="1">
    <source>
        <dbReference type="Pfam" id="PF13228"/>
    </source>
</evidence>
<dbReference type="SUPFAM" id="SSF81301">
    <property type="entry name" value="Nucleotidyltransferase"/>
    <property type="match status" value="1"/>
</dbReference>